<keyword evidence="4" id="KW-1185">Reference proteome</keyword>
<feature type="compositionally biased region" description="Acidic residues" evidence="1">
    <location>
        <begin position="85"/>
        <end position="108"/>
    </location>
</feature>
<evidence type="ECO:0000259" key="2">
    <source>
        <dbReference type="Pfam" id="PF06424"/>
    </source>
</evidence>
<organism evidence="3 4">
    <name type="scientific">Punica granatum</name>
    <name type="common">Pomegranate</name>
    <dbReference type="NCBI Taxonomy" id="22663"/>
    <lineage>
        <taxon>Eukaryota</taxon>
        <taxon>Viridiplantae</taxon>
        <taxon>Streptophyta</taxon>
        <taxon>Embryophyta</taxon>
        <taxon>Tracheophyta</taxon>
        <taxon>Spermatophyta</taxon>
        <taxon>Magnoliopsida</taxon>
        <taxon>eudicotyledons</taxon>
        <taxon>Gunneridae</taxon>
        <taxon>Pentapetalae</taxon>
        <taxon>rosids</taxon>
        <taxon>malvids</taxon>
        <taxon>Myrtales</taxon>
        <taxon>Lythraceae</taxon>
        <taxon>Punica</taxon>
    </lineage>
</organism>
<evidence type="ECO:0000313" key="4">
    <source>
        <dbReference type="Proteomes" id="UP000233551"/>
    </source>
</evidence>
<accession>A0A2I0IH19</accession>
<gene>
    <name evidence="3" type="ORF">CRG98_036908</name>
</gene>
<dbReference type="InterPro" id="IPR010491">
    <property type="entry name" value="PRP1_N"/>
</dbReference>
<feature type="region of interest" description="Disordered" evidence="1">
    <location>
        <begin position="70"/>
        <end position="114"/>
    </location>
</feature>
<protein>
    <recommendedName>
        <fullName evidence="2">PRP1 splicing factor N-terminal domain-containing protein</fullName>
    </recommendedName>
</protein>
<evidence type="ECO:0000256" key="1">
    <source>
        <dbReference type="SAM" id="MobiDB-lite"/>
    </source>
</evidence>
<dbReference type="EMBL" id="PGOL01003139">
    <property type="protein sequence ID" value="PKI42626.1"/>
    <property type="molecule type" value="Genomic_DNA"/>
</dbReference>
<dbReference type="GO" id="GO:0000398">
    <property type="term" value="P:mRNA splicing, via spliceosome"/>
    <property type="evidence" value="ECO:0007669"/>
    <property type="project" value="InterPro"/>
</dbReference>
<comment type="caution">
    <text evidence="3">The sequence shown here is derived from an EMBL/GenBank/DDBJ whole genome shotgun (WGS) entry which is preliminary data.</text>
</comment>
<sequence length="342" mass="39458">MYAASVGIRATFALGSATPPRRMTNQHRVAEEDELYRRIEQIIDIRLVRRLDLVLDRLTERMGALMEARQEVDPRHGRIPNPTADLEDVECDSYSPEFDEEEEDDEGDDKGYDENRKFDEFEGNDMGLFASAEYYEDDKEADTVWETIDKRMDSRRKDRREARVKQEIEKYRASNQQMRTGMSDVSIEPITAAEYFESGFFLIIRSRAWTDIGFRSSIEDVYVCVDNFISGLLSYNVSRAHPATWNFGRTDQSYFHYQDQTLLNLKEPVVAPSSSPDVAAIILVVTLPEQDRVNYLQNSLRKGCLGKEMKVQPITEHVIGGPLPCEHLHELTPQPPLRTLHR</sequence>
<reference evidence="3 4" key="1">
    <citation type="submission" date="2017-11" db="EMBL/GenBank/DDBJ databases">
        <title>De-novo sequencing of pomegranate (Punica granatum L.) genome.</title>
        <authorList>
            <person name="Akparov Z."/>
            <person name="Amiraslanov A."/>
            <person name="Hajiyeva S."/>
            <person name="Abbasov M."/>
            <person name="Kaur K."/>
            <person name="Hamwieh A."/>
            <person name="Solovyev V."/>
            <person name="Salamov A."/>
            <person name="Braich B."/>
            <person name="Kosarev P."/>
            <person name="Mahmoud A."/>
            <person name="Hajiyev E."/>
            <person name="Babayeva S."/>
            <person name="Izzatullayeva V."/>
            <person name="Mammadov A."/>
            <person name="Mammadov A."/>
            <person name="Sharifova S."/>
            <person name="Ojaghi J."/>
            <person name="Eynullazada K."/>
            <person name="Bayramov B."/>
            <person name="Abdulazimova A."/>
            <person name="Shahmuradov I."/>
        </authorList>
    </citation>
    <scope>NUCLEOTIDE SEQUENCE [LARGE SCALE GENOMIC DNA]</scope>
    <source>
        <strain evidence="4">cv. AG2017</strain>
        <tissue evidence="3">Leaf</tissue>
    </source>
</reference>
<dbReference type="Proteomes" id="UP000233551">
    <property type="component" value="Unassembled WGS sequence"/>
</dbReference>
<evidence type="ECO:0000313" key="3">
    <source>
        <dbReference type="EMBL" id="PKI42626.1"/>
    </source>
</evidence>
<dbReference type="Pfam" id="PF06424">
    <property type="entry name" value="PRP1_N"/>
    <property type="match status" value="1"/>
</dbReference>
<dbReference type="STRING" id="22663.A0A2I0IH19"/>
<proteinExistence type="predicted"/>
<feature type="domain" description="PRP1 splicing factor N-terminal" evidence="2">
    <location>
        <begin position="98"/>
        <end position="185"/>
    </location>
</feature>
<name>A0A2I0IH19_PUNGR</name>
<dbReference type="AlphaFoldDB" id="A0A2I0IH19"/>